<dbReference type="InterPro" id="IPR013183">
    <property type="entry name" value="Hsk3-like"/>
</dbReference>
<keyword evidence="3" id="KW-1185">Reference proteome</keyword>
<feature type="compositionally biased region" description="Polar residues" evidence="1">
    <location>
        <begin position="70"/>
        <end position="87"/>
    </location>
</feature>
<dbReference type="Proteomes" id="UP000094819">
    <property type="component" value="Unassembled WGS sequence"/>
</dbReference>
<dbReference type="AlphaFoldDB" id="A0A1E3J8W6"/>
<gene>
    <name evidence="2" type="ORF">L198_03860</name>
</gene>
<dbReference type="PANTHER" id="PTHR28289:SF1">
    <property type="entry name" value="DASH COMPLEX SUBUNIT HSK3"/>
    <property type="match status" value="1"/>
</dbReference>
<dbReference type="GeneID" id="30193073"/>
<dbReference type="EMBL" id="AWGH01000010">
    <property type="protein sequence ID" value="ODN97297.1"/>
    <property type="molecule type" value="Genomic_DNA"/>
</dbReference>
<dbReference type="GO" id="GO:0051010">
    <property type="term" value="F:microtubule plus-end binding"/>
    <property type="evidence" value="ECO:0007669"/>
    <property type="project" value="TreeGrafter"/>
</dbReference>
<evidence type="ECO:0000256" key="1">
    <source>
        <dbReference type="SAM" id="MobiDB-lite"/>
    </source>
</evidence>
<dbReference type="InterPro" id="IPR042332">
    <property type="entry name" value="Hsk3"/>
</dbReference>
<dbReference type="RefSeq" id="XP_019031899.1">
    <property type="nucleotide sequence ID" value="XM_019175986.1"/>
</dbReference>
<dbReference type="OrthoDB" id="3358869at2759"/>
<dbReference type="PANTHER" id="PTHR28289">
    <property type="entry name" value="DASH COMPLEX SUBUNIT HSK3"/>
    <property type="match status" value="1"/>
</dbReference>
<dbReference type="Pfam" id="PF08227">
    <property type="entry name" value="DASH_Hsk3"/>
    <property type="match status" value="1"/>
</dbReference>
<dbReference type="GO" id="GO:0008608">
    <property type="term" value="P:attachment of spindle microtubules to kinetochore"/>
    <property type="evidence" value="ECO:0007669"/>
    <property type="project" value="InterPro"/>
</dbReference>
<protein>
    <submittedName>
        <fullName evidence="2">Uncharacterized protein</fullName>
    </submittedName>
</protein>
<evidence type="ECO:0000313" key="3">
    <source>
        <dbReference type="Proteomes" id="UP000094819"/>
    </source>
</evidence>
<name>A0A1E3J8W6_9TREE</name>
<evidence type="ECO:0000313" key="2">
    <source>
        <dbReference type="EMBL" id="ODN97297.1"/>
    </source>
</evidence>
<comment type="caution">
    <text evidence="2">The sequence shown here is derived from an EMBL/GenBank/DDBJ whole genome shotgun (WGS) entry which is preliminary data.</text>
</comment>
<sequence>MSASSTKQRHYSALASRIRVLQSNLAETEGLTEMMAYQLDATAKLGIHCGSQFMAVSRLLDKELEAVQEASEQPEGQSTTNPPESPL</sequence>
<organism evidence="2 3">
    <name type="scientific">Cryptococcus wingfieldii CBS 7118</name>
    <dbReference type="NCBI Taxonomy" id="1295528"/>
    <lineage>
        <taxon>Eukaryota</taxon>
        <taxon>Fungi</taxon>
        <taxon>Dikarya</taxon>
        <taxon>Basidiomycota</taxon>
        <taxon>Agaricomycotina</taxon>
        <taxon>Tremellomycetes</taxon>
        <taxon>Tremellales</taxon>
        <taxon>Cryptococcaceae</taxon>
        <taxon>Cryptococcus</taxon>
    </lineage>
</organism>
<accession>A0A1E3J8W6</accession>
<proteinExistence type="predicted"/>
<feature type="region of interest" description="Disordered" evidence="1">
    <location>
        <begin position="65"/>
        <end position="87"/>
    </location>
</feature>
<reference evidence="2 3" key="1">
    <citation type="submission" date="2016-06" db="EMBL/GenBank/DDBJ databases">
        <title>Evolution of pathogenesis and genome organization in the Tremellales.</title>
        <authorList>
            <person name="Cuomo C."/>
            <person name="Litvintseva A."/>
            <person name="Heitman J."/>
            <person name="Chen Y."/>
            <person name="Sun S."/>
            <person name="Springer D."/>
            <person name="Dromer F."/>
            <person name="Young S."/>
            <person name="Zeng Q."/>
            <person name="Chapman S."/>
            <person name="Gujja S."/>
            <person name="Saif S."/>
            <person name="Birren B."/>
        </authorList>
    </citation>
    <scope>NUCLEOTIDE SEQUENCE [LARGE SCALE GENOMIC DNA]</scope>
    <source>
        <strain evidence="2 3">CBS 7118</strain>
    </source>
</reference>
<dbReference type="GO" id="GO:0042729">
    <property type="term" value="C:DASH complex"/>
    <property type="evidence" value="ECO:0007669"/>
    <property type="project" value="TreeGrafter"/>
</dbReference>